<dbReference type="Pfam" id="PF00015">
    <property type="entry name" value="MCPsignal"/>
    <property type="match status" value="1"/>
</dbReference>
<dbReference type="GO" id="GO:0004888">
    <property type="term" value="F:transmembrane signaling receptor activity"/>
    <property type="evidence" value="ECO:0007669"/>
    <property type="project" value="InterPro"/>
</dbReference>
<dbReference type="InterPro" id="IPR033480">
    <property type="entry name" value="sCache_2"/>
</dbReference>
<keyword evidence="6 8" id="KW-0807">Transducer</keyword>
<dbReference type="SUPFAM" id="SSF58104">
    <property type="entry name" value="Methyl-accepting chemotaxis protein (MCP) signaling domain"/>
    <property type="match status" value="1"/>
</dbReference>
<evidence type="ECO:0000256" key="2">
    <source>
        <dbReference type="ARBA" id="ARBA00022475"/>
    </source>
</evidence>
<evidence type="ECO:0000256" key="8">
    <source>
        <dbReference type="PROSITE-ProRule" id="PRU00284"/>
    </source>
</evidence>
<comment type="similarity">
    <text evidence="7">Belongs to the methyl-accepting chemotaxis (MCP) protein family.</text>
</comment>
<name>A0A135I2Y6_9GAMM</name>
<evidence type="ECO:0000256" key="10">
    <source>
        <dbReference type="SAM" id="Phobius"/>
    </source>
</evidence>
<dbReference type="Pfam" id="PF00672">
    <property type="entry name" value="HAMP"/>
    <property type="match status" value="1"/>
</dbReference>
<comment type="caution">
    <text evidence="13">The sequence shown here is derived from an EMBL/GenBank/DDBJ whole genome shotgun (WGS) entry which is preliminary data.</text>
</comment>
<feature type="domain" description="Methyl-accepting transducer" evidence="11">
    <location>
        <begin position="274"/>
        <end position="510"/>
    </location>
</feature>
<evidence type="ECO:0000256" key="3">
    <source>
        <dbReference type="ARBA" id="ARBA00022692"/>
    </source>
</evidence>
<feature type="coiled-coil region" evidence="9">
    <location>
        <begin position="429"/>
        <end position="456"/>
    </location>
</feature>
<dbReference type="InterPro" id="IPR004090">
    <property type="entry name" value="Chemotax_Me-accpt_rcpt"/>
</dbReference>
<dbReference type="SMART" id="SM00283">
    <property type="entry name" value="MA"/>
    <property type="match status" value="1"/>
</dbReference>
<dbReference type="PROSITE" id="PS50885">
    <property type="entry name" value="HAMP"/>
    <property type="match status" value="1"/>
</dbReference>
<evidence type="ECO:0000256" key="6">
    <source>
        <dbReference type="ARBA" id="ARBA00023224"/>
    </source>
</evidence>
<evidence type="ECO:0000256" key="4">
    <source>
        <dbReference type="ARBA" id="ARBA00022989"/>
    </source>
</evidence>
<dbReference type="RefSeq" id="WP_067420067.1">
    <property type="nucleotide sequence ID" value="NZ_LNTY01000060.1"/>
</dbReference>
<feature type="transmembrane region" description="Helical" evidence="10">
    <location>
        <begin position="194"/>
        <end position="213"/>
    </location>
</feature>
<dbReference type="GO" id="GO:0005886">
    <property type="term" value="C:plasma membrane"/>
    <property type="evidence" value="ECO:0007669"/>
    <property type="project" value="UniProtKB-SubCell"/>
</dbReference>
<dbReference type="FunFam" id="1.10.287.950:FF:000001">
    <property type="entry name" value="Methyl-accepting chemotaxis sensory transducer"/>
    <property type="match status" value="1"/>
</dbReference>
<dbReference type="Pfam" id="PF17200">
    <property type="entry name" value="sCache_2"/>
    <property type="match status" value="1"/>
</dbReference>
<dbReference type="OrthoDB" id="2489132at2"/>
<protein>
    <submittedName>
        <fullName evidence="13">Chemotaxis protein</fullName>
    </submittedName>
</protein>
<keyword evidence="9" id="KW-0175">Coiled coil</keyword>
<evidence type="ECO:0000256" key="1">
    <source>
        <dbReference type="ARBA" id="ARBA00004651"/>
    </source>
</evidence>
<dbReference type="PANTHER" id="PTHR32089:SF119">
    <property type="entry name" value="METHYL-ACCEPTING CHEMOTAXIS PROTEIN CTPL"/>
    <property type="match status" value="1"/>
</dbReference>
<dbReference type="Proteomes" id="UP000070529">
    <property type="component" value="Unassembled WGS sequence"/>
</dbReference>
<sequence>MLVSAVRNINIRSRVFTLVSITLLAMLVPIYLFASHNFQTLMAYKQDETKVLIESAHSLVTSQYDRFLKGEISEDEAKQNALAAITSMRYDGGNYFWVNDSHPRMILHPIKPALNGQDLSGFEDKAGNKLFVEMAKVATTSGEGFVSYFWSKPNAELPVEKVSYVKMFKPWGWILGTGIYVDDVSATFAQELKFLFYSVASILVVVLIISGVIGQSIVAPSTQTANALRNISSGDGDLTHKLEPSGKDELSQIARFFNRFIDQIRGIVSEIHPVSDTLSHSADEMTRLSESSERLANLQSAEIDSIAAAVNELLASNQEISNSASMAAEGATDAAAGCAQGQRVVAEMSQQMSAMISSIQTAGYESNHLADDSKNVGKVLDVIRTIAEQTNLLALNAAIEAARAGEQGRGFAVVADEVRTLAIRTQQSTDEIEEIISNLQSRAASLNSELSTTQRLSEGAAQSNEEVLEALNAIDTKVSDIMGVNHQIASACSQTASATEEINQNLHSLVDKGKETVQQSRDLTEQSLALSAVGVQLKSAIGQFKI</sequence>
<evidence type="ECO:0000256" key="5">
    <source>
        <dbReference type="ARBA" id="ARBA00023136"/>
    </source>
</evidence>
<dbReference type="GO" id="GO:0007165">
    <property type="term" value="P:signal transduction"/>
    <property type="evidence" value="ECO:0007669"/>
    <property type="project" value="UniProtKB-KW"/>
</dbReference>
<evidence type="ECO:0000256" key="7">
    <source>
        <dbReference type="ARBA" id="ARBA00029447"/>
    </source>
</evidence>
<dbReference type="STRING" id="294935.ATN88_13055"/>
<evidence type="ECO:0000259" key="11">
    <source>
        <dbReference type="PROSITE" id="PS50111"/>
    </source>
</evidence>
<keyword evidence="2" id="KW-1003">Cell membrane</keyword>
<dbReference type="AlphaFoldDB" id="A0A135I2Y6"/>
<proteinExistence type="inferred from homology"/>
<keyword evidence="3 10" id="KW-0812">Transmembrane</keyword>
<keyword evidence="4 10" id="KW-1133">Transmembrane helix</keyword>
<evidence type="ECO:0000259" key="12">
    <source>
        <dbReference type="PROSITE" id="PS50885"/>
    </source>
</evidence>
<dbReference type="CDD" id="cd06225">
    <property type="entry name" value="HAMP"/>
    <property type="match status" value="1"/>
</dbReference>
<accession>A0A135I2Y6</accession>
<feature type="domain" description="HAMP" evidence="12">
    <location>
        <begin position="215"/>
        <end position="269"/>
    </location>
</feature>
<keyword evidence="5 10" id="KW-0472">Membrane</keyword>
<organism evidence="13 14">
    <name type="scientific">Enterovibrio coralii</name>
    <dbReference type="NCBI Taxonomy" id="294935"/>
    <lineage>
        <taxon>Bacteria</taxon>
        <taxon>Pseudomonadati</taxon>
        <taxon>Pseudomonadota</taxon>
        <taxon>Gammaproteobacteria</taxon>
        <taxon>Vibrionales</taxon>
        <taxon>Vibrionaceae</taxon>
        <taxon>Enterovibrio</taxon>
    </lineage>
</organism>
<evidence type="ECO:0000313" key="13">
    <source>
        <dbReference type="EMBL" id="KXF79816.1"/>
    </source>
</evidence>
<dbReference type="PANTHER" id="PTHR32089">
    <property type="entry name" value="METHYL-ACCEPTING CHEMOTAXIS PROTEIN MCPB"/>
    <property type="match status" value="1"/>
</dbReference>
<dbReference type="PRINTS" id="PR00260">
    <property type="entry name" value="CHEMTRNSDUCR"/>
</dbReference>
<comment type="subcellular location">
    <subcellularLocation>
        <location evidence="1">Cell membrane</location>
        <topology evidence="1">Multi-pass membrane protein</topology>
    </subcellularLocation>
</comment>
<dbReference type="GO" id="GO:0006935">
    <property type="term" value="P:chemotaxis"/>
    <property type="evidence" value="ECO:0007669"/>
    <property type="project" value="InterPro"/>
</dbReference>
<dbReference type="Gene3D" id="1.10.287.950">
    <property type="entry name" value="Methyl-accepting chemotaxis protein"/>
    <property type="match status" value="1"/>
</dbReference>
<dbReference type="SMART" id="SM01049">
    <property type="entry name" value="Cache_2"/>
    <property type="match status" value="1"/>
</dbReference>
<evidence type="ECO:0000313" key="14">
    <source>
        <dbReference type="Proteomes" id="UP000070529"/>
    </source>
</evidence>
<gene>
    <name evidence="13" type="ORF">ATN88_13055</name>
</gene>
<evidence type="ECO:0000256" key="9">
    <source>
        <dbReference type="SAM" id="Coils"/>
    </source>
</evidence>
<dbReference type="CDD" id="cd11386">
    <property type="entry name" value="MCP_signal"/>
    <property type="match status" value="1"/>
</dbReference>
<reference evidence="13 14" key="1">
    <citation type="submission" date="2015-11" db="EMBL/GenBank/DDBJ databases">
        <title>Genomic Taxonomy of the Vibrionaceae.</title>
        <authorList>
            <person name="Gomez-Gil B."/>
            <person name="Enciso-Ibarra J."/>
        </authorList>
    </citation>
    <scope>NUCLEOTIDE SEQUENCE [LARGE SCALE GENOMIC DNA]</scope>
    <source>
        <strain evidence="13 14">CAIM 912</strain>
    </source>
</reference>
<dbReference type="InterPro" id="IPR003660">
    <property type="entry name" value="HAMP_dom"/>
</dbReference>
<dbReference type="InterPro" id="IPR004089">
    <property type="entry name" value="MCPsignal_dom"/>
</dbReference>
<dbReference type="SMART" id="SM00304">
    <property type="entry name" value="HAMP"/>
    <property type="match status" value="1"/>
</dbReference>
<dbReference type="Gene3D" id="3.30.450.20">
    <property type="entry name" value="PAS domain"/>
    <property type="match status" value="1"/>
</dbReference>
<feature type="transmembrane region" description="Helical" evidence="10">
    <location>
        <begin position="15"/>
        <end position="34"/>
    </location>
</feature>
<dbReference type="EMBL" id="LNTY01000060">
    <property type="protein sequence ID" value="KXF79816.1"/>
    <property type="molecule type" value="Genomic_DNA"/>
</dbReference>
<keyword evidence="14" id="KW-1185">Reference proteome</keyword>
<dbReference type="PROSITE" id="PS50111">
    <property type="entry name" value="CHEMOTAXIS_TRANSDUC_2"/>
    <property type="match status" value="1"/>
</dbReference>